<evidence type="ECO:0000313" key="3">
    <source>
        <dbReference type="Proteomes" id="UP000433532"/>
    </source>
</evidence>
<reference evidence="2 3" key="1">
    <citation type="submission" date="2019-11" db="EMBL/GenBank/DDBJ databases">
        <title>Genomes of ocular Pseudomonas aeruginosa isolates.</title>
        <authorList>
            <person name="Khan M."/>
            <person name="Rice S.A."/>
            <person name="Willcox M.D.P."/>
            <person name="Stapleton F."/>
        </authorList>
    </citation>
    <scope>NUCLEOTIDE SEQUENCE [LARGE SCALE GENOMIC DNA]</scope>
    <source>
        <strain evidence="2 3">PA221</strain>
    </source>
</reference>
<organism evidence="2 3">
    <name type="scientific">Pseudomonas aeruginosa</name>
    <dbReference type="NCBI Taxonomy" id="287"/>
    <lineage>
        <taxon>Bacteria</taxon>
        <taxon>Pseudomonadati</taxon>
        <taxon>Pseudomonadota</taxon>
        <taxon>Gammaproteobacteria</taxon>
        <taxon>Pseudomonadales</taxon>
        <taxon>Pseudomonadaceae</taxon>
        <taxon>Pseudomonas</taxon>
    </lineage>
</organism>
<dbReference type="Proteomes" id="UP000433532">
    <property type="component" value="Unassembled WGS sequence"/>
</dbReference>
<sequence length="72" mass="7589">MPLAKLSLPTLALCVGLLGACPPTPRQPRAAPIVPANGPDLRGKLDDWQQQFTDPLLRQMIGYAPALSGAQA</sequence>
<feature type="chain" id="PRO_5015035282" evidence="1">
    <location>
        <begin position="21"/>
        <end position="72"/>
    </location>
</feature>
<dbReference type="AlphaFoldDB" id="A0A0C6F0B3"/>
<name>A0A0C6F0B3_PSEAI</name>
<dbReference type="RefSeq" id="WP_003110687.1">
    <property type="nucleotide sequence ID" value="NZ_AP014651.1"/>
</dbReference>
<comment type="caution">
    <text evidence="2">The sequence shown here is derived from an EMBL/GenBank/DDBJ whole genome shotgun (WGS) entry which is preliminary data.</text>
</comment>
<dbReference type="PROSITE" id="PS51257">
    <property type="entry name" value="PROKAR_LIPOPROTEIN"/>
    <property type="match status" value="1"/>
</dbReference>
<keyword evidence="1" id="KW-0732">Signal</keyword>
<protein>
    <submittedName>
        <fullName evidence="2">Transporter</fullName>
    </submittedName>
</protein>
<evidence type="ECO:0000256" key="1">
    <source>
        <dbReference type="SAM" id="SignalP"/>
    </source>
</evidence>
<gene>
    <name evidence="2" type="ORF">GNQ48_27655</name>
</gene>
<dbReference type="EMBL" id="WOAD01000035">
    <property type="protein sequence ID" value="MUI38784.1"/>
    <property type="molecule type" value="Genomic_DNA"/>
</dbReference>
<accession>A0A0C6F0B3</accession>
<proteinExistence type="predicted"/>
<feature type="signal peptide" evidence="1">
    <location>
        <begin position="1"/>
        <end position="20"/>
    </location>
</feature>
<evidence type="ECO:0000313" key="2">
    <source>
        <dbReference type="EMBL" id="MUI38784.1"/>
    </source>
</evidence>